<gene>
    <name evidence="1" type="ORF">GCM10025751_14740</name>
</gene>
<reference evidence="1 2" key="1">
    <citation type="journal article" date="2019" name="Int. J. Syst. Evol. Microbiol.">
        <title>The Global Catalogue of Microorganisms (GCM) 10K type strain sequencing project: providing services to taxonomists for standard genome sequencing and annotation.</title>
        <authorList>
            <consortium name="The Broad Institute Genomics Platform"/>
            <consortium name="The Broad Institute Genome Sequencing Center for Infectious Disease"/>
            <person name="Wu L."/>
            <person name="Ma J."/>
        </authorList>
    </citation>
    <scope>NUCLEOTIDE SEQUENCE [LARGE SCALE GENOMIC DNA]</scope>
    <source>
        <strain evidence="1 2">JCM 17504</strain>
    </source>
</reference>
<comment type="caution">
    <text evidence="1">The sequence shown here is derived from an EMBL/GenBank/DDBJ whole genome shotgun (WGS) entry which is preliminary data.</text>
</comment>
<dbReference type="Proteomes" id="UP001501729">
    <property type="component" value="Unassembled WGS sequence"/>
</dbReference>
<dbReference type="EMBL" id="BAABKX010000001">
    <property type="protein sequence ID" value="GAA5046042.1"/>
    <property type="molecule type" value="Genomic_DNA"/>
</dbReference>
<proteinExistence type="predicted"/>
<evidence type="ECO:0000313" key="2">
    <source>
        <dbReference type="Proteomes" id="UP001501729"/>
    </source>
</evidence>
<name>A0AAV3UEW2_9EURY</name>
<dbReference type="AlphaFoldDB" id="A0AAV3UEW2"/>
<evidence type="ECO:0000313" key="1">
    <source>
        <dbReference type="EMBL" id="GAA5046042.1"/>
    </source>
</evidence>
<keyword evidence="2" id="KW-1185">Reference proteome</keyword>
<sequence>MLSNPRIDLGYLLLRWQDENDPTPSLDELEARYSNEAVIRQLRERNEQGISP</sequence>
<accession>A0AAV3UEW2</accession>
<protein>
    <submittedName>
        <fullName evidence="1">Uncharacterized protein</fullName>
    </submittedName>
</protein>
<organism evidence="1 2">
    <name type="scientific">Haladaptatus pallidirubidus</name>
    <dbReference type="NCBI Taxonomy" id="1008152"/>
    <lineage>
        <taxon>Archaea</taxon>
        <taxon>Methanobacteriati</taxon>
        <taxon>Methanobacteriota</taxon>
        <taxon>Stenosarchaea group</taxon>
        <taxon>Halobacteria</taxon>
        <taxon>Halobacteriales</taxon>
        <taxon>Haladaptataceae</taxon>
        <taxon>Haladaptatus</taxon>
    </lineage>
</organism>